<organism evidence="2 3">
    <name type="scientific">Schleiferilactobacillus harbinensis</name>
    <dbReference type="NCBI Taxonomy" id="304207"/>
    <lineage>
        <taxon>Bacteria</taxon>
        <taxon>Bacillati</taxon>
        <taxon>Bacillota</taxon>
        <taxon>Bacilli</taxon>
        <taxon>Lactobacillales</taxon>
        <taxon>Lactobacillaceae</taxon>
        <taxon>Schleiferilactobacillus</taxon>
    </lineage>
</organism>
<dbReference type="Proteomes" id="UP000326779">
    <property type="component" value="Chromosome"/>
</dbReference>
<evidence type="ECO:0000313" key="1">
    <source>
        <dbReference type="EMBL" id="QFR23212.1"/>
    </source>
</evidence>
<accession>A0A5P8M5D2</accession>
<dbReference type="KEGG" id="lhb:D1010_07245"/>
<sequence length="102" mass="11719">MTETVQDVFDELWNRYKLACNDFELEIGQGCPRGPRGLSGYDMTIRQRFLKALKAESKEQQKCPYCHATMENKVVGKIVAYNDYRFCPMCGRRLEDANAGAE</sequence>
<dbReference type="AlphaFoldDB" id="A0A5P8M5D2"/>
<gene>
    <name evidence="1" type="ORF">D1010_07245</name>
    <name evidence="2" type="ORF">D1010_10005</name>
</gene>
<evidence type="ECO:0000313" key="2">
    <source>
        <dbReference type="EMBL" id="QFR23712.1"/>
    </source>
</evidence>
<dbReference type="KEGG" id="lhb:D1010_10005"/>
<dbReference type="EMBL" id="CP045143">
    <property type="protein sequence ID" value="QFR23712.1"/>
    <property type="molecule type" value="Genomic_DNA"/>
</dbReference>
<dbReference type="EMBL" id="CP045143">
    <property type="protein sequence ID" value="QFR23212.1"/>
    <property type="molecule type" value="Genomic_DNA"/>
</dbReference>
<proteinExistence type="predicted"/>
<evidence type="ECO:0000313" key="3">
    <source>
        <dbReference type="Proteomes" id="UP000326779"/>
    </source>
</evidence>
<protein>
    <submittedName>
        <fullName evidence="2">Uncharacterized protein</fullName>
    </submittedName>
</protein>
<dbReference type="RefSeq" id="WP_152260612.1">
    <property type="nucleotide sequence ID" value="NZ_CP045143.1"/>
</dbReference>
<reference evidence="2 3" key="1">
    <citation type="submission" date="2019-10" db="EMBL/GenBank/DDBJ databases">
        <title>The completed genome of Lactobacillus harbinensis M1.</title>
        <authorList>
            <person name="Zheng Y."/>
        </authorList>
    </citation>
    <scope>NUCLEOTIDE SEQUENCE [LARGE SCALE GENOMIC DNA]</scope>
    <source>
        <strain evidence="2 3">M1</strain>
    </source>
</reference>
<name>A0A5P8M5D2_9LACO</name>